<feature type="transmembrane region" description="Helical" evidence="16">
    <location>
        <begin position="45"/>
        <end position="69"/>
    </location>
</feature>
<dbReference type="GO" id="GO:0006869">
    <property type="term" value="P:lipid transport"/>
    <property type="evidence" value="ECO:0007669"/>
    <property type="project" value="UniProtKB-KW"/>
</dbReference>
<dbReference type="PANTHER" id="PTHR45761">
    <property type="entry name" value="EXTENDED SYNAPTOTAGMIN-LIKE PROTEIN 2, ISOFORM C"/>
    <property type="match status" value="1"/>
</dbReference>
<reference evidence="19" key="2">
    <citation type="journal article" date="2022" name="Res Sq">
        <title>Comparative Genomics Reveals Insights into the Divergent Evolution of Astigmatic Mites and Household Pest Adaptations.</title>
        <authorList>
            <person name="Xiong Q."/>
            <person name="Wan A.T.-Y."/>
            <person name="Liu X.-Y."/>
            <person name="Fung C.S.-H."/>
            <person name="Xiao X."/>
            <person name="Malainual N."/>
            <person name="Hou J."/>
            <person name="Wang L."/>
            <person name="Wang M."/>
            <person name="Yang K."/>
            <person name="Cui Y."/>
            <person name="Leung E."/>
            <person name="Nong W."/>
            <person name="Shin S.-K."/>
            <person name="Au S."/>
            <person name="Jeong K.Y."/>
            <person name="Chew F.T."/>
            <person name="Hui J."/>
            <person name="Leung T.F."/>
            <person name="Tungtrongchitr A."/>
            <person name="Zhong N."/>
            <person name="Liu Z."/>
            <person name="Tsui S."/>
        </authorList>
    </citation>
    <scope>NUCLEOTIDE SEQUENCE</scope>
    <source>
        <strain evidence="19">Derf</strain>
        <tissue evidence="19">Whole organism</tissue>
    </source>
</reference>
<dbReference type="GO" id="GO:0031210">
    <property type="term" value="F:phosphatidylcholine binding"/>
    <property type="evidence" value="ECO:0007669"/>
    <property type="project" value="TreeGrafter"/>
</dbReference>
<comment type="similarity">
    <text evidence="3">Belongs to the extended synaptotagmin family.</text>
</comment>
<dbReference type="GO" id="GO:0035091">
    <property type="term" value="F:phosphatidylinositol binding"/>
    <property type="evidence" value="ECO:0007669"/>
    <property type="project" value="TreeGrafter"/>
</dbReference>
<keyword evidence="8" id="KW-0677">Repeat</keyword>
<keyword evidence="4" id="KW-0813">Transport</keyword>
<evidence type="ECO:0000256" key="7">
    <source>
        <dbReference type="ARBA" id="ARBA00022723"/>
    </source>
</evidence>
<accession>A0A922I7L3</accession>
<dbReference type="GO" id="GO:0005789">
    <property type="term" value="C:endoplasmic reticulum membrane"/>
    <property type="evidence" value="ECO:0007669"/>
    <property type="project" value="UniProtKB-SubCell"/>
</dbReference>
<evidence type="ECO:0000256" key="9">
    <source>
        <dbReference type="ARBA" id="ARBA00022824"/>
    </source>
</evidence>
<dbReference type="InterPro" id="IPR031468">
    <property type="entry name" value="SMP_LBD"/>
</dbReference>
<evidence type="ECO:0000256" key="14">
    <source>
        <dbReference type="ARBA" id="ARBA00023136"/>
    </source>
</evidence>
<feature type="domain" description="C2" evidence="17">
    <location>
        <begin position="291"/>
        <end position="405"/>
    </location>
</feature>
<dbReference type="GO" id="GO:0005509">
    <property type="term" value="F:calcium ion binding"/>
    <property type="evidence" value="ECO:0007669"/>
    <property type="project" value="TreeGrafter"/>
</dbReference>
<dbReference type="CDD" id="cd21670">
    <property type="entry name" value="SMP_ESyt"/>
    <property type="match status" value="1"/>
</dbReference>
<feature type="domain" description="C2" evidence="17">
    <location>
        <begin position="441"/>
        <end position="563"/>
    </location>
</feature>
<evidence type="ECO:0000256" key="10">
    <source>
        <dbReference type="ARBA" id="ARBA00022837"/>
    </source>
</evidence>
<dbReference type="FunFam" id="2.60.40.150:FF:000025">
    <property type="entry name" value="Extended synaptotagmin 2"/>
    <property type="match status" value="1"/>
</dbReference>
<evidence type="ECO:0000256" key="6">
    <source>
        <dbReference type="ARBA" id="ARBA00022692"/>
    </source>
</evidence>
<dbReference type="GO" id="GO:0005886">
    <property type="term" value="C:plasma membrane"/>
    <property type="evidence" value="ECO:0007669"/>
    <property type="project" value="UniProtKB-SubCell"/>
</dbReference>
<sequence>MTEENTSVTVSSSTKPIEKNTNKQDDDVDLIPMAKKFGKLFGCMLFGYLIGYTNMSTWWLSVTAFMWIVRDKNRLLQQRRLQFERAVAADEKNIVKYSVQDLPGWVLFPDTERAEWINRIFKQMWPFLGEYVKNLLKNKVEQNIDDVMPDYCKGFRFEKIDLGTVPLRLGSVKCYDENTSRDEIILDLELIYAGNCDIQVRIKGLNAGIKDFQLYGIVRVEMKPLIKDMPLIGSVSVYFLKNPVIEFNFTNVADVLDFPGLSEFLRNSIKEQIGKMMVLPNKFVCPLVSDLKGQLIRFTQPLGVVRFEVIEARHLKKADVGMLGLGKSDPYVNIIIGNQEYKTATIYNTINPKWSFICETLAFFSTQSIDLEVMDEDQGSKDDFLGRVSFPIETIMQDGMIDAWVNLKDTKTGRIHVRATWFRLEHSMENLHNQLKECRLLKTEYGDNVQQHPCGSIACLLIYLDSLKNLPSLAKSIGEPSPQVTFRLNKQIEKSIVKTFTANPVWEENFNFLVDQFDPENELYIEITDTKSNRKLGDTSIKMETLTKLKNMTYDEPLIIRTHNYSFELHGIFSLWFLASPTTKQAKMVCDELPSPPPPTTTTTQNEEPTNTIPAMEDLVKGTVEPIAKISGLNYDVMDIGQRQLQKHYNQQHGAEDLKNLEFADIIKPLIQQQEQQQQTQNNNNNNYSSNHEDSTSLTFSTTSSTLSSLHSNAPMLKITINKLDQKDHHDEPKWEIIAHKARYLPKKDERPPDSYVKIYTQPDRFKSKQDKRNKSVTIKNTCNPVYEERFLLDLDIELESIKLVVLSRSESLFKKNKSIIGHVEMYFSDYLDAKLPITKWFDLEMEQQHSSDE</sequence>
<feature type="region of interest" description="Disordered" evidence="15">
    <location>
        <begin position="1"/>
        <end position="22"/>
    </location>
</feature>
<dbReference type="Pfam" id="PF00168">
    <property type="entry name" value="C2"/>
    <property type="match status" value="3"/>
</dbReference>
<comment type="subcellular location">
    <subcellularLocation>
        <location evidence="1">Cell membrane</location>
        <topology evidence="1">Peripheral membrane protein</topology>
    </subcellularLocation>
    <subcellularLocation>
        <location evidence="2">Endoplasmic reticulum membrane</location>
        <topology evidence="2">Multi-pass membrane protein</topology>
    </subcellularLocation>
</comment>
<evidence type="ECO:0000313" key="19">
    <source>
        <dbReference type="EMBL" id="KAH9526456.1"/>
    </source>
</evidence>
<dbReference type="InterPro" id="IPR000008">
    <property type="entry name" value="C2_dom"/>
</dbReference>
<evidence type="ECO:0000256" key="13">
    <source>
        <dbReference type="ARBA" id="ARBA00023121"/>
    </source>
</evidence>
<dbReference type="Pfam" id="PF17047">
    <property type="entry name" value="SMP_LBD"/>
    <property type="match status" value="1"/>
</dbReference>
<evidence type="ECO:0000256" key="3">
    <source>
        <dbReference type="ARBA" id="ARBA00005867"/>
    </source>
</evidence>
<dbReference type="InterPro" id="IPR051634">
    <property type="entry name" value="Extended_Synaptotagmin"/>
</dbReference>
<keyword evidence="9" id="KW-0256">Endoplasmic reticulum</keyword>
<keyword evidence="13" id="KW-0446">Lipid-binding</keyword>
<keyword evidence="14 16" id="KW-0472">Membrane</keyword>
<feature type="domain" description="C2" evidence="17">
    <location>
        <begin position="715"/>
        <end position="842"/>
    </location>
</feature>
<dbReference type="GO" id="GO:0008429">
    <property type="term" value="F:phosphatidylethanolamine binding"/>
    <property type="evidence" value="ECO:0007669"/>
    <property type="project" value="TreeGrafter"/>
</dbReference>
<dbReference type="PROSITE" id="PS50004">
    <property type="entry name" value="C2"/>
    <property type="match status" value="3"/>
</dbReference>
<evidence type="ECO:0000313" key="20">
    <source>
        <dbReference type="Proteomes" id="UP000790347"/>
    </source>
</evidence>
<dbReference type="AlphaFoldDB" id="A0A922I7L3"/>
<feature type="compositionally biased region" description="Low complexity" evidence="15">
    <location>
        <begin position="1"/>
        <end position="14"/>
    </location>
</feature>
<evidence type="ECO:0000259" key="18">
    <source>
        <dbReference type="PROSITE" id="PS51847"/>
    </source>
</evidence>
<dbReference type="InterPro" id="IPR039010">
    <property type="entry name" value="Synaptotagmin_SMP"/>
</dbReference>
<organism evidence="19 20">
    <name type="scientific">Dermatophagoides farinae</name>
    <name type="common">American house dust mite</name>
    <dbReference type="NCBI Taxonomy" id="6954"/>
    <lineage>
        <taxon>Eukaryota</taxon>
        <taxon>Metazoa</taxon>
        <taxon>Ecdysozoa</taxon>
        <taxon>Arthropoda</taxon>
        <taxon>Chelicerata</taxon>
        <taxon>Arachnida</taxon>
        <taxon>Acari</taxon>
        <taxon>Acariformes</taxon>
        <taxon>Sarcoptiformes</taxon>
        <taxon>Astigmata</taxon>
        <taxon>Psoroptidia</taxon>
        <taxon>Analgoidea</taxon>
        <taxon>Pyroglyphidae</taxon>
        <taxon>Dermatophagoidinae</taxon>
        <taxon>Dermatophagoides</taxon>
    </lineage>
</organism>
<evidence type="ECO:0000256" key="16">
    <source>
        <dbReference type="SAM" id="Phobius"/>
    </source>
</evidence>
<keyword evidence="7" id="KW-0479">Metal-binding</keyword>
<dbReference type="GO" id="GO:0005544">
    <property type="term" value="F:calcium-dependent phospholipid binding"/>
    <property type="evidence" value="ECO:0007669"/>
    <property type="project" value="TreeGrafter"/>
</dbReference>
<evidence type="ECO:0000256" key="1">
    <source>
        <dbReference type="ARBA" id="ARBA00004202"/>
    </source>
</evidence>
<keyword evidence="12" id="KW-0445">Lipid transport</keyword>
<reference evidence="19" key="1">
    <citation type="submission" date="2013-05" db="EMBL/GenBank/DDBJ databases">
        <authorList>
            <person name="Yim A.K.Y."/>
            <person name="Chan T.F."/>
            <person name="Ji K.M."/>
            <person name="Liu X.Y."/>
            <person name="Zhou J.W."/>
            <person name="Li R.Q."/>
            <person name="Yang K.Y."/>
            <person name="Li J."/>
            <person name="Li M."/>
            <person name="Law P.T.W."/>
            <person name="Wu Y.L."/>
            <person name="Cai Z.L."/>
            <person name="Qin H."/>
            <person name="Bao Y."/>
            <person name="Leung R.K.K."/>
            <person name="Ng P.K.S."/>
            <person name="Zou J."/>
            <person name="Zhong X.J."/>
            <person name="Ran P.X."/>
            <person name="Zhong N.S."/>
            <person name="Liu Z.G."/>
            <person name="Tsui S.K.W."/>
        </authorList>
    </citation>
    <scope>NUCLEOTIDE SEQUENCE</scope>
    <source>
        <strain evidence="19">Derf</strain>
        <tissue evidence="19">Whole organism</tissue>
    </source>
</reference>
<evidence type="ECO:0000256" key="5">
    <source>
        <dbReference type="ARBA" id="ARBA00022475"/>
    </source>
</evidence>
<feature type="region of interest" description="Disordered" evidence="15">
    <location>
        <begin position="673"/>
        <end position="701"/>
    </location>
</feature>
<keyword evidence="11 16" id="KW-1133">Transmembrane helix</keyword>
<name>A0A922I7L3_DERFA</name>
<evidence type="ECO:0000256" key="8">
    <source>
        <dbReference type="ARBA" id="ARBA00022737"/>
    </source>
</evidence>
<feature type="domain" description="SMP-LTD" evidence="18">
    <location>
        <begin position="110"/>
        <end position="288"/>
    </location>
</feature>
<dbReference type="PANTHER" id="PTHR45761:SF1">
    <property type="entry name" value="EXTENDED SYNAPTOTAGMIN-LIKE PROTEIN 2, ISOFORM C"/>
    <property type="match status" value="1"/>
</dbReference>
<gene>
    <name evidence="19" type="primary">ESYT3</name>
    <name evidence="19" type="ORF">DERF_000545</name>
</gene>
<protein>
    <submittedName>
        <fullName evidence="19">Extended synaptotagmin-3</fullName>
    </submittedName>
</protein>
<evidence type="ECO:0000256" key="2">
    <source>
        <dbReference type="ARBA" id="ARBA00004477"/>
    </source>
</evidence>
<dbReference type="PROSITE" id="PS51847">
    <property type="entry name" value="SMP"/>
    <property type="match status" value="1"/>
</dbReference>
<dbReference type="SMART" id="SM00239">
    <property type="entry name" value="C2"/>
    <property type="match status" value="3"/>
</dbReference>
<evidence type="ECO:0000256" key="11">
    <source>
        <dbReference type="ARBA" id="ARBA00022989"/>
    </source>
</evidence>
<keyword evidence="20" id="KW-1185">Reference proteome</keyword>
<keyword evidence="10" id="KW-0106">Calcium</keyword>
<dbReference type="Gene3D" id="2.60.40.150">
    <property type="entry name" value="C2 domain"/>
    <property type="match status" value="3"/>
</dbReference>
<keyword evidence="5" id="KW-1003">Cell membrane</keyword>
<evidence type="ECO:0000259" key="17">
    <source>
        <dbReference type="PROSITE" id="PS50004"/>
    </source>
</evidence>
<evidence type="ECO:0000256" key="12">
    <source>
        <dbReference type="ARBA" id="ARBA00023055"/>
    </source>
</evidence>
<proteinExistence type="inferred from homology"/>
<comment type="caution">
    <text evidence="19">The sequence shown here is derived from an EMBL/GenBank/DDBJ whole genome shotgun (WGS) entry which is preliminary data.</text>
</comment>
<evidence type="ECO:0000256" key="15">
    <source>
        <dbReference type="SAM" id="MobiDB-lite"/>
    </source>
</evidence>
<dbReference type="EMBL" id="ASGP02000001">
    <property type="protein sequence ID" value="KAH9526456.1"/>
    <property type="molecule type" value="Genomic_DNA"/>
</dbReference>
<dbReference type="SUPFAM" id="SSF49562">
    <property type="entry name" value="C2 domain (Calcium/lipid-binding domain, CaLB)"/>
    <property type="match status" value="3"/>
</dbReference>
<dbReference type="Proteomes" id="UP000790347">
    <property type="component" value="Unassembled WGS sequence"/>
</dbReference>
<evidence type="ECO:0000256" key="4">
    <source>
        <dbReference type="ARBA" id="ARBA00022448"/>
    </source>
</evidence>
<dbReference type="InterPro" id="IPR035892">
    <property type="entry name" value="C2_domain_sf"/>
</dbReference>
<keyword evidence="6 16" id="KW-0812">Transmembrane</keyword>
<feature type="compositionally biased region" description="Low complexity" evidence="15">
    <location>
        <begin position="673"/>
        <end position="687"/>
    </location>
</feature>